<dbReference type="Pfam" id="PF00014">
    <property type="entry name" value="Kunitz_BPTI"/>
    <property type="match status" value="1"/>
</dbReference>
<dbReference type="InterPro" id="IPR050098">
    <property type="entry name" value="TFPI/VKTCI-like"/>
</dbReference>
<feature type="region of interest" description="Disordered" evidence="4">
    <location>
        <begin position="86"/>
        <end position="179"/>
    </location>
</feature>
<feature type="compositionally biased region" description="Gly residues" evidence="4">
    <location>
        <begin position="112"/>
        <end position="126"/>
    </location>
</feature>
<feature type="domain" description="BPTI/Kunitz inhibitor" evidence="5">
    <location>
        <begin position="30"/>
        <end position="81"/>
    </location>
</feature>
<sequence length="247" mass="27559">MRFTSFAFIAFYTTFFIPKNGNAVSTRVRCNSMPDQDGDCDSHIDKWYYSKVDGKCLTFMYGDCPQNENVFPTEQECLDTCQNALKGPSGPSKGSKGHRRPPKPRGSSEETVGGGAGRSGEGGSEEGGTRNPPVKAPKPTRPGGRHKPRPPTGPKWKPPAVTRKRPPPTKQKRPGKADCGVRAKSVYCNQDYTGMWFYVGQFGTCSRVQPGQCPTHGSFFPTCEECMHKCHRAWEHRCEVMQRRYKQ</sequence>
<proteinExistence type="evidence at transcript level"/>
<dbReference type="AlphaFoldDB" id="L7LTS9"/>
<accession>L7LTS9</accession>
<protein>
    <submittedName>
        <fullName evidence="6">Putative monolaris</fullName>
    </submittedName>
</protein>
<reference evidence="6" key="1">
    <citation type="submission" date="2012-11" db="EMBL/GenBank/DDBJ databases">
        <authorList>
            <person name="Lucero-Rivera Y.E."/>
            <person name="Tovar-Ramirez D."/>
        </authorList>
    </citation>
    <scope>NUCLEOTIDE SEQUENCE</scope>
    <source>
        <tissue evidence="6">Salivary gland</tissue>
    </source>
</reference>
<dbReference type="GO" id="GO:0004867">
    <property type="term" value="F:serine-type endopeptidase inhibitor activity"/>
    <property type="evidence" value="ECO:0007669"/>
    <property type="project" value="UniProtKB-KW"/>
</dbReference>
<dbReference type="SMART" id="SM00131">
    <property type="entry name" value="KU"/>
    <property type="match status" value="1"/>
</dbReference>
<dbReference type="PANTHER" id="PTHR10083">
    <property type="entry name" value="KUNITZ-TYPE PROTEASE INHIBITOR-RELATED"/>
    <property type="match status" value="1"/>
</dbReference>
<keyword evidence="3" id="KW-1015">Disulfide bond</keyword>
<evidence type="ECO:0000256" key="4">
    <source>
        <dbReference type="SAM" id="MobiDB-lite"/>
    </source>
</evidence>
<evidence type="ECO:0000256" key="2">
    <source>
        <dbReference type="ARBA" id="ARBA00022900"/>
    </source>
</evidence>
<dbReference type="Gene3D" id="4.10.410.10">
    <property type="entry name" value="Pancreatic trypsin inhibitor Kunitz domain"/>
    <property type="match status" value="2"/>
</dbReference>
<evidence type="ECO:0000256" key="3">
    <source>
        <dbReference type="ARBA" id="ARBA00023157"/>
    </source>
</evidence>
<dbReference type="EMBL" id="GACK01010795">
    <property type="protein sequence ID" value="JAA54239.1"/>
    <property type="molecule type" value="mRNA"/>
</dbReference>
<evidence type="ECO:0000256" key="1">
    <source>
        <dbReference type="ARBA" id="ARBA00022690"/>
    </source>
</evidence>
<evidence type="ECO:0000259" key="5">
    <source>
        <dbReference type="PROSITE" id="PS50279"/>
    </source>
</evidence>
<dbReference type="CDD" id="cd00109">
    <property type="entry name" value="Kunitz-type"/>
    <property type="match status" value="1"/>
</dbReference>
<name>L7LTS9_RHIPC</name>
<dbReference type="PROSITE" id="PS50279">
    <property type="entry name" value="BPTI_KUNITZ_2"/>
    <property type="match status" value="1"/>
</dbReference>
<feature type="compositionally biased region" description="Basic residues" evidence="4">
    <location>
        <begin position="162"/>
        <end position="174"/>
    </location>
</feature>
<dbReference type="InterPro" id="IPR036880">
    <property type="entry name" value="Kunitz_BPTI_sf"/>
</dbReference>
<reference evidence="6" key="2">
    <citation type="journal article" date="2015" name="J. Proteomics">
        <title>Sexual differences in the sialomes of the zebra tick, Rhipicephalus pulchellus.</title>
        <authorList>
            <person name="Tan A.W."/>
            <person name="Francischetti I.M."/>
            <person name="Slovak M."/>
            <person name="Kini R.M."/>
            <person name="Ribeiro J.M."/>
        </authorList>
    </citation>
    <scope>NUCLEOTIDE SEQUENCE</scope>
    <source>
        <tissue evidence="6">Salivary gland</tissue>
    </source>
</reference>
<dbReference type="InterPro" id="IPR002223">
    <property type="entry name" value="Kunitz_BPTI"/>
</dbReference>
<dbReference type="GO" id="GO:0005615">
    <property type="term" value="C:extracellular space"/>
    <property type="evidence" value="ECO:0007669"/>
    <property type="project" value="TreeGrafter"/>
</dbReference>
<dbReference type="SUPFAM" id="SSF57362">
    <property type="entry name" value="BPTI-like"/>
    <property type="match status" value="2"/>
</dbReference>
<organism evidence="6">
    <name type="scientific">Rhipicephalus pulchellus</name>
    <name type="common">Yellow backed tick</name>
    <name type="synonym">Dermacentor pulchellus</name>
    <dbReference type="NCBI Taxonomy" id="72859"/>
    <lineage>
        <taxon>Eukaryota</taxon>
        <taxon>Metazoa</taxon>
        <taxon>Ecdysozoa</taxon>
        <taxon>Arthropoda</taxon>
        <taxon>Chelicerata</taxon>
        <taxon>Arachnida</taxon>
        <taxon>Acari</taxon>
        <taxon>Parasitiformes</taxon>
        <taxon>Ixodida</taxon>
        <taxon>Ixodoidea</taxon>
        <taxon>Ixodidae</taxon>
        <taxon>Rhipicephalinae</taxon>
        <taxon>Rhipicephalus</taxon>
        <taxon>Rhipicephalus</taxon>
    </lineage>
</organism>
<keyword evidence="2" id="KW-0722">Serine protease inhibitor</keyword>
<evidence type="ECO:0000313" key="6">
    <source>
        <dbReference type="EMBL" id="JAA54239.1"/>
    </source>
</evidence>
<keyword evidence="1" id="KW-0646">Protease inhibitor</keyword>
<dbReference type="PANTHER" id="PTHR10083:SF374">
    <property type="entry name" value="BPTI_KUNITZ INHIBITOR DOMAIN-CONTAINING PROTEIN"/>
    <property type="match status" value="1"/>
</dbReference>